<name>B4K3A6_DROGR</name>
<dbReference type="AlphaFoldDB" id="B4K3A6"/>
<feature type="non-terminal residue" evidence="2">
    <location>
        <position position="1"/>
    </location>
</feature>
<keyword evidence="1" id="KW-1133">Transmembrane helix</keyword>
<evidence type="ECO:0000313" key="2">
    <source>
        <dbReference type="EMBL" id="EDV99510.1"/>
    </source>
</evidence>
<keyword evidence="1" id="KW-0472">Membrane</keyword>
<evidence type="ECO:0000313" key="3">
    <source>
        <dbReference type="Proteomes" id="UP000001070"/>
    </source>
</evidence>
<keyword evidence="3" id="KW-1185">Reference proteome</keyword>
<dbReference type="Proteomes" id="UP000001070">
    <property type="component" value="Unassembled WGS sequence"/>
</dbReference>
<dbReference type="OrthoDB" id="10012075at2759"/>
<dbReference type="eggNOG" id="KOG3510">
    <property type="taxonomic scope" value="Eukaryota"/>
</dbReference>
<protein>
    <submittedName>
        <fullName evidence="2">GH23532</fullName>
    </submittedName>
</protein>
<keyword evidence="1" id="KW-0812">Transmembrane</keyword>
<dbReference type="STRING" id="7222.B4K3A6"/>
<sequence>ATMVVTLAITIKRPCVIRPEHFTTLQAHWHSIIYLPQPQHTAVSAQSHINSSSICQRTAKISERSSSSPSRRSTSNKWAWNIAHTPRVTHRHWTMLICIVILAGSCLVAIVKPKLLLLPLHFIGSRIAFSISAAHRQHLMLTFWAVGNKVAALLPQIYTAATQKTTSITATKLNTFAVLCLRKYSR</sequence>
<gene>
    <name evidence="2" type="primary">Dgri\GH23532</name>
    <name evidence="2" type="ORF">Dgri_GH23532</name>
</gene>
<dbReference type="HOGENOM" id="CLU_1457909_0_0_1"/>
<evidence type="ECO:0000256" key="1">
    <source>
        <dbReference type="SAM" id="Phobius"/>
    </source>
</evidence>
<organism evidence="3">
    <name type="scientific">Drosophila grimshawi</name>
    <name type="common">Hawaiian fruit fly</name>
    <name type="synonym">Idiomyia grimshawi</name>
    <dbReference type="NCBI Taxonomy" id="7222"/>
    <lineage>
        <taxon>Eukaryota</taxon>
        <taxon>Metazoa</taxon>
        <taxon>Ecdysozoa</taxon>
        <taxon>Arthropoda</taxon>
        <taxon>Hexapoda</taxon>
        <taxon>Insecta</taxon>
        <taxon>Pterygota</taxon>
        <taxon>Neoptera</taxon>
        <taxon>Endopterygota</taxon>
        <taxon>Diptera</taxon>
        <taxon>Brachycera</taxon>
        <taxon>Muscomorpha</taxon>
        <taxon>Ephydroidea</taxon>
        <taxon>Drosophilidae</taxon>
        <taxon>Drosophila</taxon>
        <taxon>Hawaiian Drosophila</taxon>
    </lineage>
</organism>
<accession>B4K3A6</accession>
<proteinExistence type="predicted"/>
<feature type="transmembrane region" description="Helical" evidence="1">
    <location>
        <begin position="93"/>
        <end position="110"/>
    </location>
</feature>
<dbReference type="InParanoid" id="B4K3A6"/>
<reference evidence="2 3" key="1">
    <citation type="journal article" date="2007" name="Nature">
        <title>Evolution of genes and genomes on the Drosophila phylogeny.</title>
        <authorList>
            <consortium name="Drosophila 12 Genomes Consortium"/>
            <person name="Clark A.G."/>
            <person name="Eisen M.B."/>
            <person name="Smith D.R."/>
            <person name="Bergman C.M."/>
            <person name="Oliver B."/>
            <person name="Markow T.A."/>
            <person name="Kaufman T.C."/>
            <person name="Kellis M."/>
            <person name="Gelbart W."/>
            <person name="Iyer V.N."/>
            <person name="Pollard D.A."/>
            <person name="Sackton T.B."/>
            <person name="Larracuente A.M."/>
            <person name="Singh N.D."/>
            <person name="Abad J.P."/>
            <person name="Abt D.N."/>
            <person name="Adryan B."/>
            <person name="Aguade M."/>
            <person name="Akashi H."/>
            <person name="Anderson W.W."/>
            <person name="Aquadro C.F."/>
            <person name="Ardell D.H."/>
            <person name="Arguello R."/>
            <person name="Artieri C.G."/>
            <person name="Barbash D.A."/>
            <person name="Barker D."/>
            <person name="Barsanti P."/>
            <person name="Batterham P."/>
            <person name="Batzoglou S."/>
            <person name="Begun D."/>
            <person name="Bhutkar A."/>
            <person name="Blanco E."/>
            <person name="Bosak S.A."/>
            <person name="Bradley R.K."/>
            <person name="Brand A.D."/>
            <person name="Brent M.R."/>
            <person name="Brooks A.N."/>
            <person name="Brown R.H."/>
            <person name="Butlin R.K."/>
            <person name="Caggese C."/>
            <person name="Calvi B.R."/>
            <person name="Bernardo de Carvalho A."/>
            <person name="Caspi A."/>
            <person name="Castrezana S."/>
            <person name="Celniker S.E."/>
            <person name="Chang J.L."/>
            <person name="Chapple C."/>
            <person name="Chatterji S."/>
            <person name="Chinwalla A."/>
            <person name="Civetta A."/>
            <person name="Clifton S.W."/>
            <person name="Comeron J.M."/>
            <person name="Costello J.C."/>
            <person name="Coyne J.A."/>
            <person name="Daub J."/>
            <person name="David R.G."/>
            <person name="Delcher A.L."/>
            <person name="Delehaunty K."/>
            <person name="Do C.B."/>
            <person name="Ebling H."/>
            <person name="Edwards K."/>
            <person name="Eickbush T."/>
            <person name="Evans J.D."/>
            <person name="Filipski A."/>
            <person name="Findeiss S."/>
            <person name="Freyhult E."/>
            <person name="Fulton L."/>
            <person name="Fulton R."/>
            <person name="Garcia A.C."/>
            <person name="Gardiner A."/>
            <person name="Garfield D.A."/>
            <person name="Garvin B.E."/>
            <person name="Gibson G."/>
            <person name="Gilbert D."/>
            <person name="Gnerre S."/>
            <person name="Godfrey J."/>
            <person name="Good R."/>
            <person name="Gotea V."/>
            <person name="Gravely B."/>
            <person name="Greenberg A.J."/>
            <person name="Griffiths-Jones S."/>
            <person name="Gross S."/>
            <person name="Guigo R."/>
            <person name="Gustafson E.A."/>
            <person name="Haerty W."/>
            <person name="Hahn M.W."/>
            <person name="Halligan D.L."/>
            <person name="Halpern A.L."/>
            <person name="Halter G.M."/>
            <person name="Han M.V."/>
            <person name="Heger A."/>
            <person name="Hillier L."/>
            <person name="Hinrichs A.S."/>
            <person name="Holmes I."/>
            <person name="Hoskins R.A."/>
            <person name="Hubisz M.J."/>
            <person name="Hultmark D."/>
            <person name="Huntley M.A."/>
            <person name="Jaffe D.B."/>
            <person name="Jagadeeshan S."/>
            <person name="Jeck W.R."/>
            <person name="Johnson J."/>
            <person name="Jones C.D."/>
            <person name="Jordan W.C."/>
            <person name="Karpen G.H."/>
            <person name="Kataoka E."/>
            <person name="Keightley P.D."/>
            <person name="Kheradpour P."/>
            <person name="Kirkness E.F."/>
            <person name="Koerich L.B."/>
            <person name="Kristiansen K."/>
            <person name="Kudrna D."/>
            <person name="Kulathinal R.J."/>
            <person name="Kumar S."/>
            <person name="Kwok R."/>
            <person name="Lander E."/>
            <person name="Langley C.H."/>
            <person name="Lapoint R."/>
            <person name="Lazzaro B.P."/>
            <person name="Lee S.J."/>
            <person name="Levesque L."/>
            <person name="Li R."/>
            <person name="Lin C.F."/>
            <person name="Lin M.F."/>
            <person name="Lindblad-Toh K."/>
            <person name="Llopart A."/>
            <person name="Long M."/>
            <person name="Low L."/>
            <person name="Lozovsky E."/>
            <person name="Lu J."/>
            <person name="Luo M."/>
            <person name="Machado C.A."/>
            <person name="Makalowski W."/>
            <person name="Marzo M."/>
            <person name="Matsuda M."/>
            <person name="Matzkin L."/>
            <person name="McAllister B."/>
            <person name="McBride C.S."/>
            <person name="McKernan B."/>
            <person name="McKernan K."/>
            <person name="Mendez-Lago M."/>
            <person name="Minx P."/>
            <person name="Mollenhauer M.U."/>
            <person name="Montooth K."/>
            <person name="Mount S.M."/>
            <person name="Mu X."/>
            <person name="Myers E."/>
            <person name="Negre B."/>
            <person name="Newfeld S."/>
            <person name="Nielsen R."/>
            <person name="Noor M.A."/>
            <person name="O'Grady P."/>
            <person name="Pachter L."/>
            <person name="Papaceit M."/>
            <person name="Parisi M.J."/>
            <person name="Parisi M."/>
            <person name="Parts L."/>
            <person name="Pedersen J.S."/>
            <person name="Pesole G."/>
            <person name="Phillippy A.M."/>
            <person name="Ponting C.P."/>
            <person name="Pop M."/>
            <person name="Porcelli D."/>
            <person name="Powell J.R."/>
            <person name="Prohaska S."/>
            <person name="Pruitt K."/>
            <person name="Puig M."/>
            <person name="Quesneville H."/>
            <person name="Ram K.R."/>
            <person name="Rand D."/>
            <person name="Rasmussen M.D."/>
            <person name="Reed L.K."/>
            <person name="Reenan R."/>
            <person name="Reily A."/>
            <person name="Remington K.A."/>
            <person name="Rieger T.T."/>
            <person name="Ritchie M.G."/>
            <person name="Robin C."/>
            <person name="Rogers Y.H."/>
            <person name="Rohde C."/>
            <person name="Rozas J."/>
            <person name="Rubenfield M.J."/>
            <person name="Ruiz A."/>
            <person name="Russo S."/>
            <person name="Salzberg S.L."/>
            <person name="Sanchez-Gracia A."/>
            <person name="Saranga D.J."/>
            <person name="Sato H."/>
            <person name="Schaeffer S.W."/>
            <person name="Schatz M.C."/>
            <person name="Schlenke T."/>
            <person name="Schwartz R."/>
            <person name="Segarra C."/>
            <person name="Singh R.S."/>
            <person name="Sirot L."/>
            <person name="Sirota M."/>
            <person name="Sisneros N.B."/>
            <person name="Smith C.D."/>
            <person name="Smith T.F."/>
            <person name="Spieth J."/>
            <person name="Stage D.E."/>
            <person name="Stark A."/>
            <person name="Stephan W."/>
            <person name="Strausberg R.L."/>
            <person name="Strempel S."/>
            <person name="Sturgill D."/>
            <person name="Sutton G."/>
            <person name="Sutton G.G."/>
            <person name="Tao W."/>
            <person name="Teichmann S."/>
            <person name="Tobari Y.N."/>
            <person name="Tomimura Y."/>
            <person name="Tsolas J.M."/>
            <person name="Valente V.L."/>
            <person name="Venter E."/>
            <person name="Venter J.C."/>
            <person name="Vicario S."/>
            <person name="Vieira F.G."/>
            <person name="Vilella A.J."/>
            <person name="Villasante A."/>
            <person name="Walenz B."/>
            <person name="Wang J."/>
            <person name="Wasserman M."/>
            <person name="Watts T."/>
            <person name="Wilson D."/>
            <person name="Wilson R.K."/>
            <person name="Wing R.A."/>
            <person name="Wolfner M.F."/>
            <person name="Wong A."/>
            <person name="Wong G.K."/>
            <person name="Wu C.I."/>
            <person name="Wu G."/>
            <person name="Yamamoto D."/>
            <person name="Yang H.P."/>
            <person name="Yang S.P."/>
            <person name="Yorke J.A."/>
            <person name="Yoshida K."/>
            <person name="Zdobnov E."/>
            <person name="Zhang P."/>
            <person name="Zhang Y."/>
            <person name="Zimin A.V."/>
            <person name="Baldwin J."/>
            <person name="Abdouelleil A."/>
            <person name="Abdulkadir J."/>
            <person name="Abebe A."/>
            <person name="Abera B."/>
            <person name="Abreu J."/>
            <person name="Acer S.C."/>
            <person name="Aftuck L."/>
            <person name="Alexander A."/>
            <person name="An P."/>
            <person name="Anderson E."/>
            <person name="Anderson S."/>
            <person name="Arachi H."/>
            <person name="Azer M."/>
            <person name="Bachantsang P."/>
            <person name="Barry A."/>
            <person name="Bayul T."/>
            <person name="Berlin A."/>
            <person name="Bessette D."/>
            <person name="Bloom T."/>
            <person name="Blye J."/>
            <person name="Boguslavskiy L."/>
            <person name="Bonnet C."/>
            <person name="Boukhgalter B."/>
            <person name="Bourzgui I."/>
            <person name="Brown A."/>
            <person name="Cahill P."/>
            <person name="Channer S."/>
            <person name="Cheshatsang Y."/>
            <person name="Chuda L."/>
            <person name="Citroen M."/>
            <person name="Collymore A."/>
            <person name="Cooke P."/>
            <person name="Costello M."/>
            <person name="D'Aco K."/>
            <person name="Daza R."/>
            <person name="De Haan G."/>
            <person name="DeGray S."/>
            <person name="DeMaso C."/>
            <person name="Dhargay N."/>
            <person name="Dooley K."/>
            <person name="Dooley E."/>
            <person name="Doricent M."/>
            <person name="Dorje P."/>
            <person name="Dorjee K."/>
            <person name="Dupes A."/>
            <person name="Elong R."/>
            <person name="Falk J."/>
            <person name="Farina A."/>
            <person name="Faro S."/>
            <person name="Ferguson D."/>
            <person name="Fisher S."/>
            <person name="Foley C.D."/>
            <person name="Franke A."/>
            <person name="Friedrich D."/>
            <person name="Gadbois L."/>
            <person name="Gearin G."/>
            <person name="Gearin C.R."/>
            <person name="Giannoukos G."/>
            <person name="Goode T."/>
            <person name="Graham J."/>
            <person name="Grandbois E."/>
            <person name="Grewal S."/>
            <person name="Gyaltsen K."/>
            <person name="Hafez N."/>
            <person name="Hagos B."/>
            <person name="Hall J."/>
            <person name="Henson C."/>
            <person name="Hollinger A."/>
            <person name="Honan T."/>
            <person name="Huard M.D."/>
            <person name="Hughes L."/>
            <person name="Hurhula B."/>
            <person name="Husby M.E."/>
            <person name="Kamat A."/>
            <person name="Kanga B."/>
            <person name="Kashin S."/>
            <person name="Khazanovich D."/>
            <person name="Kisner P."/>
            <person name="Lance K."/>
            <person name="Lara M."/>
            <person name="Lee W."/>
            <person name="Lennon N."/>
            <person name="Letendre F."/>
            <person name="LeVine R."/>
            <person name="Lipovsky A."/>
            <person name="Liu X."/>
            <person name="Liu J."/>
            <person name="Liu S."/>
            <person name="Lokyitsang T."/>
            <person name="Lokyitsang Y."/>
            <person name="Lubonja R."/>
            <person name="Lui A."/>
            <person name="MacDonald P."/>
            <person name="Magnisalis V."/>
            <person name="Maru K."/>
            <person name="Matthews C."/>
            <person name="McCusker W."/>
            <person name="McDonough S."/>
            <person name="Mehta T."/>
            <person name="Meldrim J."/>
            <person name="Meneus L."/>
            <person name="Mihai O."/>
            <person name="Mihalev A."/>
            <person name="Mihova T."/>
            <person name="Mittelman R."/>
            <person name="Mlenga V."/>
            <person name="Montmayeur A."/>
            <person name="Mulrain L."/>
            <person name="Navidi A."/>
            <person name="Naylor J."/>
            <person name="Negash T."/>
            <person name="Nguyen T."/>
            <person name="Nguyen N."/>
            <person name="Nicol R."/>
            <person name="Norbu C."/>
            <person name="Norbu N."/>
            <person name="Novod N."/>
            <person name="O'Neill B."/>
            <person name="Osman S."/>
            <person name="Markiewicz E."/>
            <person name="Oyono O.L."/>
            <person name="Patti C."/>
            <person name="Phunkhang P."/>
            <person name="Pierre F."/>
            <person name="Priest M."/>
            <person name="Raghuraman S."/>
            <person name="Rege F."/>
            <person name="Reyes R."/>
            <person name="Rise C."/>
            <person name="Rogov P."/>
            <person name="Ross K."/>
            <person name="Ryan E."/>
            <person name="Settipalli S."/>
            <person name="Shea T."/>
            <person name="Sherpa N."/>
            <person name="Shi L."/>
            <person name="Shih D."/>
            <person name="Sparrow T."/>
            <person name="Spaulding J."/>
            <person name="Stalker J."/>
            <person name="Stange-Thomann N."/>
            <person name="Stavropoulos S."/>
            <person name="Stone C."/>
            <person name="Strader C."/>
            <person name="Tesfaye S."/>
            <person name="Thomson T."/>
            <person name="Thoulutsang Y."/>
            <person name="Thoulutsang D."/>
            <person name="Topham K."/>
            <person name="Topping I."/>
            <person name="Tsamla T."/>
            <person name="Vassiliev H."/>
            <person name="Vo A."/>
            <person name="Wangchuk T."/>
            <person name="Wangdi T."/>
            <person name="Weiand M."/>
            <person name="Wilkinson J."/>
            <person name="Wilson A."/>
            <person name="Yadav S."/>
            <person name="Young G."/>
            <person name="Yu Q."/>
            <person name="Zembek L."/>
            <person name="Zhong D."/>
            <person name="Zimmer A."/>
            <person name="Zwirko Z."/>
            <person name="Jaffe D.B."/>
            <person name="Alvarez P."/>
            <person name="Brockman W."/>
            <person name="Butler J."/>
            <person name="Chin C."/>
            <person name="Gnerre S."/>
            <person name="Grabherr M."/>
            <person name="Kleber M."/>
            <person name="Mauceli E."/>
            <person name="MacCallum I."/>
        </authorList>
    </citation>
    <scope>NUCLEOTIDE SEQUENCE [LARGE SCALE GENOMIC DNA]</scope>
    <source>
        <strain evidence="3">Tucson 15287-2541.00</strain>
    </source>
</reference>
<dbReference type="EMBL" id="CH921388">
    <property type="protein sequence ID" value="EDV99510.1"/>
    <property type="molecule type" value="Genomic_DNA"/>
</dbReference>